<gene>
    <name evidence="11" type="ORF">SAMN05216192_12733</name>
</gene>
<reference evidence="12" key="1">
    <citation type="submission" date="2016-10" db="EMBL/GenBank/DDBJ databases">
        <authorList>
            <person name="Varghese N."/>
            <person name="Submissions S."/>
        </authorList>
    </citation>
    <scope>NUCLEOTIDE SEQUENCE [LARGE SCALE GENOMIC DNA]</scope>
    <source>
        <strain evidence="12">CGMCC 1.11012</strain>
    </source>
</reference>
<dbReference type="RefSeq" id="WP_090716734.1">
    <property type="nucleotide sequence ID" value="NZ_CBCSKY010000015.1"/>
</dbReference>
<evidence type="ECO:0000259" key="9">
    <source>
        <dbReference type="Pfam" id="PF07282"/>
    </source>
</evidence>
<evidence type="ECO:0000256" key="3">
    <source>
        <dbReference type="ARBA" id="ARBA00022578"/>
    </source>
</evidence>
<feature type="domain" description="Probable transposase IS891/IS1136/IS1341" evidence="8">
    <location>
        <begin position="170"/>
        <end position="276"/>
    </location>
</feature>
<dbReference type="Pfam" id="PF01385">
    <property type="entry name" value="OrfB_IS605"/>
    <property type="match status" value="1"/>
</dbReference>
<protein>
    <submittedName>
        <fullName evidence="11">Putative transposase</fullName>
    </submittedName>
</protein>
<keyword evidence="12" id="KW-1185">Reference proteome</keyword>
<name>A0A1G8XRH3_9BACL</name>
<keyword evidence="3" id="KW-0815">Transposition</keyword>
<dbReference type="GO" id="GO:0003677">
    <property type="term" value="F:DNA binding"/>
    <property type="evidence" value="ECO:0007669"/>
    <property type="project" value="UniProtKB-KW"/>
</dbReference>
<dbReference type="InterPro" id="IPR010095">
    <property type="entry name" value="Cas12f1-like_TNB"/>
</dbReference>
<evidence type="ECO:0000313" key="12">
    <source>
        <dbReference type="Proteomes" id="UP000199050"/>
    </source>
</evidence>
<dbReference type="EMBL" id="FNDX01000027">
    <property type="protein sequence ID" value="SDJ93282.1"/>
    <property type="molecule type" value="Genomic_DNA"/>
</dbReference>
<evidence type="ECO:0000256" key="6">
    <source>
        <dbReference type="ARBA" id="ARBA00023125"/>
    </source>
</evidence>
<dbReference type="NCBIfam" id="TIGR01766">
    <property type="entry name" value="IS200/IS605 family accessory protein TnpB-like domain"/>
    <property type="match status" value="1"/>
</dbReference>
<dbReference type="OrthoDB" id="56768at2"/>
<dbReference type="Pfam" id="PF07282">
    <property type="entry name" value="Cas12f1-like_TNB"/>
    <property type="match status" value="1"/>
</dbReference>
<dbReference type="STRING" id="1174501.SAMN05216192_12733"/>
<dbReference type="Pfam" id="PF12323">
    <property type="entry name" value="HTH_OrfB_IS605"/>
    <property type="match status" value="1"/>
</dbReference>
<comment type="similarity">
    <text evidence="1">In the C-terminal section; belongs to the transposase 35 family.</text>
</comment>
<dbReference type="NCBIfam" id="NF040570">
    <property type="entry name" value="guided_TnpB"/>
    <property type="match status" value="1"/>
</dbReference>
<keyword evidence="6" id="KW-0238">DNA-binding</keyword>
<evidence type="ECO:0000256" key="7">
    <source>
        <dbReference type="ARBA" id="ARBA00023172"/>
    </source>
</evidence>
<evidence type="ECO:0000256" key="2">
    <source>
        <dbReference type="ARBA" id="ARBA00011044"/>
    </source>
</evidence>
<sequence length="359" mass="41702">MLIAYKYRLYPNREQRKTMDFTLERCRLLYNRLLDERIHAYKNEGKSLNYYDQANMFNERKKAVPALRQVHSQVLQDVAKRLDKAFQAFFRRVRAGEKPGFPRFNPASQYNSFTYPQGGYKLERNKLKLSKIGEVKTKLHRPVEGKIKTCTIIQKNCKYYACLVTEVGYQPLPHCSEHVGVDLGLRHLAVTSEGETFDTPKYLRKSEKRLKRMQRSVSRKDRGSNRRKKAVRILALMHEHVANQRKDYAHKLSRGLVNRFGLIAFEDLNTLGMVKNHHLAKSIADAGWYQLVQFTKYKAESAGRIVKQVDPRHTSQLCSHCGKIVKKELKERIHNCPHCGFVADRDVNAAINILQRATA</sequence>
<evidence type="ECO:0000256" key="4">
    <source>
        <dbReference type="ARBA" id="ARBA00022723"/>
    </source>
</evidence>
<dbReference type="InterPro" id="IPR021027">
    <property type="entry name" value="Transposase_put_HTH"/>
</dbReference>
<keyword evidence="7" id="KW-0233">DNA recombination</keyword>
<keyword evidence="4" id="KW-0479">Metal-binding</keyword>
<evidence type="ECO:0000259" key="8">
    <source>
        <dbReference type="Pfam" id="PF01385"/>
    </source>
</evidence>
<dbReference type="GO" id="GO:0032196">
    <property type="term" value="P:transposition"/>
    <property type="evidence" value="ECO:0007669"/>
    <property type="project" value="UniProtKB-KW"/>
</dbReference>
<evidence type="ECO:0000256" key="5">
    <source>
        <dbReference type="ARBA" id="ARBA00022833"/>
    </source>
</evidence>
<dbReference type="InterPro" id="IPR001959">
    <property type="entry name" value="Transposase"/>
</dbReference>
<dbReference type="GO" id="GO:0046872">
    <property type="term" value="F:metal ion binding"/>
    <property type="evidence" value="ECO:0007669"/>
    <property type="project" value="UniProtKB-KW"/>
</dbReference>
<accession>A0A1G8XRH3</accession>
<feature type="domain" description="Transposase putative helix-turn-helix" evidence="10">
    <location>
        <begin position="1"/>
        <end position="46"/>
    </location>
</feature>
<evidence type="ECO:0000259" key="10">
    <source>
        <dbReference type="Pfam" id="PF12323"/>
    </source>
</evidence>
<evidence type="ECO:0000313" key="11">
    <source>
        <dbReference type="EMBL" id="SDJ93282.1"/>
    </source>
</evidence>
<dbReference type="Proteomes" id="UP000199050">
    <property type="component" value="Unassembled WGS sequence"/>
</dbReference>
<dbReference type="PANTHER" id="PTHR30405">
    <property type="entry name" value="TRANSPOSASE"/>
    <property type="match status" value="1"/>
</dbReference>
<feature type="domain" description="Cas12f1-like TNB" evidence="9">
    <location>
        <begin position="288"/>
        <end position="353"/>
    </location>
</feature>
<dbReference type="GO" id="GO:0006310">
    <property type="term" value="P:DNA recombination"/>
    <property type="evidence" value="ECO:0007669"/>
    <property type="project" value="UniProtKB-KW"/>
</dbReference>
<dbReference type="AlphaFoldDB" id="A0A1G8XRH3"/>
<organism evidence="11 12">
    <name type="scientific">Paenibacillus typhae</name>
    <dbReference type="NCBI Taxonomy" id="1174501"/>
    <lineage>
        <taxon>Bacteria</taxon>
        <taxon>Bacillati</taxon>
        <taxon>Bacillota</taxon>
        <taxon>Bacilli</taxon>
        <taxon>Bacillales</taxon>
        <taxon>Paenibacillaceae</taxon>
        <taxon>Paenibacillus</taxon>
    </lineage>
</organism>
<comment type="similarity">
    <text evidence="2">In the N-terminal section; belongs to the transposase 2 family.</text>
</comment>
<dbReference type="InterPro" id="IPR051399">
    <property type="entry name" value="RNA-guided_DNA_endo/Transpos"/>
</dbReference>
<proteinExistence type="inferred from homology"/>
<keyword evidence="5" id="KW-0862">Zinc</keyword>
<evidence type="ECO:0000256" key="1">
    <source>
        <dbReference type="ARBA" id="ARBA00008761"/>
    </source>
</evidence>
<dbReference type="PANTHER" id="PTHR30405:SF25">
    <property type="entry name" value="RNA-GUIDED DNA ENDONUCLEASE INSQ-RELATED"/>
    <property type="match status" value="1"/>
</dbReference>